<organism evidence="1 2">
    <name type="scientific">Steinernema hermaphroditum</name>
    <dbReference type="NCBI Taxonomy" id="289476"/>
    <lineage>
        <taxon>Eukaryota</taxon>
        <taxon>Metazoa</taxon>
        <taxon>Ecdysozoa</taxon>
        <taxon>Nematoda</taxon>
        <taxon>Chromadorea</taxon>
        <taxon>Rhabditida</taxon>
        <taxon>Tylenchina</taxon>
        <taxon>Panagrolaimomorpha</taxon>
        <taxon>Strongyloidoidea</taxon>
        <taxon>Steinernematidae</taxon>
        <taxon>Steinernema</taxon>
    </lineage>
</organism>
<evidence type="ECO:0000313" key="1">
    <source>
        <dbReference type="EMBL" id="KAK0420615.1"/>
    </source>
</evidence>
<proteinExistence type="predicted"/>
<dbReference type="EMBL" id="JAUCMV010000002">
    <property type="protein sequence ID" value="KAK0420615.1"/>
    <property type="molecule type" value="Genomic_DNA"/>
</dbReference>
<dbReference type="Proteomes" id="UP001175271">
    <property type="component" value="Unassembled WGS sequence"/>
</dbReference>
<comment type="caution">
    <text evidence="1">The sequence shown here is derived from an EMBL/GenBank/DDBJ whole genome shotgun (WGS) entry which is preliminary data.</text>
</comment>
<accession>A0AA39IBK4</accession>
<keyword evidence="2" id="KW-1185">Reference proteome</keyword>
<protein>
    <submittedName>
        <fullName evidence="1">Uncharacterized protein</fullName>
    </submittedName>
</protein>
<dbReference type="AlphaFoldDB" id="A0AA39IBK4"/>
<name>A0AA39IBK4_9BILA</name>
<gene>
    <name evidence="1" type="ORF">QR680_014794</name>
</gene>
<reference evidence="1" key="1">
    <citation type="submission" date="2023-06" db="EMBL/GenBank/DDBJ databases">
        <title>Genomic analysis of the entomopathogenic nematode Steinernema hermaphroditum.</title>
        <authorList>
            <person name="Schwarz E.M."/>
            <person name="Heppert J.K."/>
            <person name="Baniya A."/>
            <person name="Schwartz H.T."/>
            <person name="Tan C.-H."/>
            <person name="Antoshechkin I."/>
            <person name="Sternberg P.W."/>
            <person name="Goodrich-Blair H."/>
            <person name="Dillman A.R."/>
        </authorList>
    </citation>
    <scope>NUCLEOTIDE SEQUENCE</scope>
    <source>
        <strain evidence="1">PS9179</strain>
        <tissue evidence="1">Whole animal</tissue>
    </source>
</reference>
<sequence>MKSSELVQVDLGLSRAINRVFRGTAKISPEILKQCQRLLSLHPEFNAFCSRLDNDFAKLPVDIIVDVINISQPFSKRPEHEDKRYLLHDYSNMAKVKGSWGAQVRALKSFEYSFDYDSHEDNAVMERTFFDDSGELKTQAIALNEVGRERVTYSELRNYESIKDIAPNFCDYLKISSIMNDFIHSADLLLCKPTLTTVDIYVGRIDRALDEFLTRQLKSRILRTFRAANDYGPHFNEEWNDLFAKFVKKDDFISLFINTGGLYSRRIIEGAVEKWMRSTVRTNQQVFMRLSEEDKRLCEEYVGSLAFEKKSQVVIFSSVLRRYSIKHPSNLESSLSVEISDDTGGCPIKATFSVIPEIEDSTMN</sequence>
<evidence type="ECO:0000313" key="2">
    <source>
        <dbReference type="Proteomes" id="UP001175271"/>
    </source>
</evidence>